<dbReference type="CDD" id="cd00553">
    <property type="entry name" value="NAD_synthase"/>
    <property type="match status" value="1"/>
</dbReference>
<dbReference type="GO" id="GO:0003952">
    <property type="term" value="F:NAD+ synthase (glutamine-hydrolyzing) activity"/>
    <property type="evidence" value="ECO:0007669"/>
    <property type="project" value="InterPro"/>
</dbReference>
<dbReference type="InterPro" id="IPR014729">
    <property type="entry name" value="Rossmann-like_a/b/a_fold"/>
</dbReference>
<keyword evidence="5" id="KW-0520">NAD</keyword>
<dbReference type="Pfam" id="PF02540">
    <property type="entry name" value="NAD_synthase"/>
    <property type="match status" value="1"/>
</dbReference>
<protein>
    <submittedName>
        <fullName evidence="7">NH3-dependent NAD+ synthetase</fullName>
    </submittedName>
    <submittedName>
        <fullName evidence="8">NH3-dependent_NAD+ synthetase</fullName>
    </submittedName>
</protein>
<evidence type="ECO:0000313" key="8">
    <source>
        <dbReference type="EMBL" id="CAL6105498.1"/>
    </source>
</evidence>
<keyword evidence="3" id="KW-0547">Nucleotide-binding</keyword>
<dbReference type="EMBL" id="CATOUU010000381">
    <property type="protein sequence ID" value="CAI9927572.1"/>
    <property type="molecule type" value="Genomic_DNA"/>
</dbReference>
<dbReference type="EMBL" id="CAXDID020000597">
    <property type="protein sequence ID" value="CAL6105498.1"/>
    <property type="molecule type" value="Genomic_DNA"/>
</dbReference>
<evidence type="ECO:0000313" key="9">
    <source>
        <dbReference type="Proteomes" id="UP001642409"/>
    </source>
</evidence>
<gene>
    <name evidence="7" type="ORF">HINF_LOCUS15217</name>
    <name evidence="8" type="ORF">HINF_LOCUS73291</name>
</gene>
<dbReference type="Gene3D" id="3.40.50.620">
    <property type="entry name" value="HUPs"/>
    <property type="match status" value="1"/>
</dbReference>
<dbReference type="Proteomes" id="UP001642409">
    <property type="component" value="Unassembled WGS sequence"/>
</dbReference>
<sequence>MYKTVLHEQLKQELQKVRDKRAFNAQNWIQKKCESLNEYMRNAKLSGIVVSVSGGIDSTVTAALASKASLMPNSPIKKILLLQQPIHSTKSIVDRAQLLKTLDNVTLTEIDQTEIFDSLKAVVNKAVGITGKHFADGNLRSYMRTPSGFYVAQLLCQEGYPAIVIGTGNFDEDGYLYYFSKAGDGISDVQLIHDLHKSEVYIVAKAMNLHPDLVGAVPSADLWPGQTDEDEIGWSYDAVELWVETMNNTDAIKANLCPEALEQYNKMGERLSSIHKKNAHKGQISKGI</sequence>
<reference evidence="7" key="1">
    <citation type="submission" date="2023-06" db="EMBL/GenBank/DDBJ databases">
        <authorList>
            <person name="Kurt Z."/>
        </authorList>
    </citation>
    <scope>NUCLEOTIDE SEQUENCE</scope>
</reference>
<organism evidence="7">
    <name type="scientific">Hexamita inflata</name>
    <dbReference type="NCBI Taxonomy" id="28002"/>
    <lineage>
        <taxon>Eukaryota</taxon>
        <taxon>Metamonada</taxon>
        <taxon>Diplomonadida</taxon>
        <taxon>Hexamitidae</taxon>
        <taxon>Hexamitinae</taxon>
        <taxon>Hexamita</taxon>
    </lineage>
</organism>
<evidence type="ECO:0000313" key="7">
    <source>
        <dbReference type="EMBL" id="CAI9927572.1"/>
    </source>
</evidence>
<dbReference type="GO" id="GO:0005524">
    <property type="term" value="F:ATP binding"/>
    <property type="evidence" value="ECO:0007669"/>
    <property type="project" value="UniProtKB-KW"/>
</dbReference>
<accession>A0AA86NYX7</accession>
<proteinExistence type="predicted"/>
<evidence type="ECO:0000256" key="1">
    <source>
        <dbReference type="ARBA" id="ARBA00004790"/>
    </source>
</evidence>
<evidence type="ECO:0000256" key="5">
    <source>
        <dbReference type="ARBA" id="ARBA00023027"/>
    </source>
</evidence>
<keyword evidence="9" id="KW-1185">Reference proteome</keyword>
<dbReference type="GO" id="GO:0005737">
    <property type="term" value="C:cytoplasm"/>
    <property type="evidence" value="ECO:0007669"/>
    <property type="project" value="InterPro"/>
</dbReference>
<dbReference type="AlphaFoldDB" id="A0AA86NYX7"/>
<dbReference type="GO" id="GO:0004359">
    <property type="term" value="F:glutaminase activity"/>
    <property type="evidence" value="ECO:0007669"/>
    <property type="project" value="InterPro"/>
</dbReference>
<evidence type="ECO:0000256" key="4">
    <source>
        <dbReference type="ARBA" id="ARBA00022840"/>
    </source>
</evidence>
<dbReference type="NCBIfam" id="TIGR00552">
    <property type="entry name" value="nadE"/>
    <property type="match status" value="1"/>
</dbReference>
<keyword evidence="2" id="KW-0436">Ligase</keyword>
<name>A0AA86NYX7_9EUKA</name>
<reference evidence="8 9" key="2">
    <citation type="submission" date="2024-07" db="EMBL/GenBank/DDBJ databases">
        <authorList>
            <person name="Akdeniz Z."/>
        </authorList>
    </citation>
    <scope>NUCLEOTIDE SEQUENCE [LARGE SCALE GENOMIC DNA]</scope>
</reference>
<dbReference type="GO" id="GO:0009435">
    <property type="term" value="P:NAD+ biosynthetic process"/>
    <property type="evidence" value="ECO:0007669"/>
    <property type="project" value="InterPro"/>
</dbReference>
<keyword evidence="4" id="KW-0067">ATP-binding</keyword>
<dbReference type="InterPro" id="IPR022310">
    <property type="entry name" value="NAD/GMP_synthase"/>
</dbReference>
<evidence type="ECO:0000256" key="3">
    <source>
        <dbReference type="ARBA" id="ARBA00022741"/>
    </source>
</evidence>
<comment type="caution">
    <text evidence="7">The sequence shown here is derived from an EMBL/GenBank/DDBJ whole genome shotgun (WGS) entry which is preliminary data.</text>
</comment>
<evidence type="ECO:0000259" key="6">
    <source>
        <dbReference type="Pfam" id="PF02540"/>
    </source>
</evidence>
<dbReference type="SUPFAM" id="SSF52402">
    <property type="entry name" value="Adenine nucleotide alpha hydrolases-like"/>
    <property type="match status" value="1"/>
</dbReference>
<dbReference type="InterPro" id="IPR003694">
    <property type="entry name" value="NAD_synthase"/>
</dbReference>
<comment type="pathway">
    <text evidence="1">Cofactor biosynthesis; NAD(+) biosynthesis.</text>
</comment>
<evidence type="ECO:0000256" key="2">
    <source>
        <dbReference type="ARBA" id="ARBA00022598"/>
    </source>
</evidence>
<dbReference type="PANTHER" id="PTHR23090">
    <property type="entry name" value="NH 3 /GLUTAMINE-DEPENDENT NAD + SYNTHETASE"/>
    <property type="match status" value="1"/>
</dbReference>
<feature type="domain" description="NAD/GMP synthase" evidence="6">
    <location>
        <begin position="29"/>
        <end position="283"/>
    </location>
</feature>
<dbReference type="PANTHER" id="PTHR23090:SF9">
    <property type="entry name" value="GLUTAMINE-DEPENDENT NAD(+) SYNTHETASE"/>
    <property type="match status" value="1"/>
</dbReference>